<dbReference type="SFLD" id="SFLDF00284">
    <property type="entry name" value="tRNA_wybutosine-synthesizing"/>
    <property type="match status" value="1"/>
</dbReference>
<dbReference type="InterPro" id="IPR013917">
    <property type="entry name" value="tRNA_wybutosine-synth"/>
</dbReference>
<reference evidence="16 17" key="1">
    <citation type="submission" date="2024-10" db="EMBL/GenBank/DDBJ databases">
        <title>Updated reference genomes for cyclostephanoid diatoms.</title>
        <authorList>
            <person name="Roberts W.R."/>
            <person name="Alverson A.J."/>
        </authorList>
    </citation>
    <scope>NUCLEOTIDE SEQUENCE [LARGE SCALE GENOMIC DNA]</scope>
    <source>
        <strain evidence="16 17">AJA232-27</strain>
    </source>
</reference>
<dbReference type="PANTHER" id="PTHR13930">
    <property type="entry name" value="S-ADENOSYL-L-METHIONINE-DEPENDENT TRNA 4-DEMETHYLWYOSINE SYNTHASE"/>
    <property type="match status" value="1"/>
</dbReference>
<evidence type="ECO:0000256" key="4">
    <source>
        <dbReference type="ARBA" id="ARBA00012821"/>
    </source>
</evidence>
<feature type="compositionally biased region" description="Acidic residues" evidence="13">
    <location>
        <begin position="429"/>
        <end position="464"/>
    </location>
</feature>
<keyword evidence="7" id="KW-0819">tRNA processing</keyword>
<dbReference type="PROSITE" id="PS51918">
    <property type="entry name" value="RADICAL_SAM"/>
    <property type="match status" value="1"/>
</dbReference>
<dbReference type="CDD" id="cd01335">
    <property type="entry name" value="Radical_SAM"/>
    <property type="match status" value="1"/>
</dbReference>
<name>A0ABD3NBS4_9STRA</name>
<accession>A0ABD3NBS4</accession>
<comment type="catalytic activity">
    <reaction evidence="12">
        <text>N(1)-methylguanosine(37) in tRNA(Phe) + pyruvate + S-adenosyl-L-methionine = 4-demethylwyosine(37) in tRNA(Phe) + 5'-deoxyadenosine + L-methionine + CO2 + H2O</text>
        <dbReference type="Rhea" id="RHEA:36347"/>
        <dbReference type="Rhea" id="RHEA-COMP:10164"/>
        <dbReference type="Rhea" id="RHEA-COMP:10165"/>
        <dbReference type="ChEBI" id="CHEBI:15361"/>
        <dbReference type="ChEBI" id="CHEBI:15377"/>
        <dbReference type="ChEBI" id="CHEBI:16526"/>
        <dbReference type="ChEBI" id="CHEBI:17319"/>
        <dbReference type="ChEBI" id="CHEBI:57844"/>
        <dbReference type="ChEBI" id="CHEBI:59789"/>
        <dbReference type="ChEBI" id="CHEBI:64315"/>
        <dbReference type="ChEBI" id="CHEBI:73542"/>
        <dbReference type="EC" id="4.1.3.44"/>
    </reaction>
</comment>
<evidence type="ECO:0000256" key="7">
    <source>
        <dbReference type="ARBA" id="ARBA00022694"/>
    </source>
</evidence>
<dbReference type="Gene3D" id="3.40.50.360">
    <property type="match status" value="1"/>
</dbReference>
<dbReference type="EMBL" id="JALLBG020000017">
    <property type="protein sequence ID" value="KAL3772057.1"/>
    <property type="molecule type" value="Genomic_DNA"/>
</dbReference>
<evidence type="ECO:0000256" key="3">
    <source>
        <dbReference type="ARBA" id="ARBA00010115"/>
    </source>
</evidence>
<dbReference type="SUPFAM" id="SSF102114">
    <property type="entry name" value="Radical SAM enzymes"/>
    <property type="match status" value="1"/>
</dbReference>
<evidence type="ECO:0000259" key="15">
    <source>
        <dbReference type="PROSITE" id="PS51918"/>
    </source>
</evidence>
<keyword evidence="8" id="KW-0479">Metal-binding</keyword>
<feature type="compositionally biased region" description="Polar residues" evidence="13">
    <location>
        <begin position="409"/>
        <end position="424"/>
    </location>
</feature>
<dbReference type="GO" id="GO:0051539">
    <property type="term" value="F:4 iron, 4 sulfur cluster binding"/>
    <property type="evidence" value="ECO:0007669"/>
    <property type="project" value="UniProtKB-KW"/>
</dbReference>
<keyword evidence="6" id="KW-0949">S-adenosyl-L-methionine</keyword>
<comment type="pathway">
    <text evidence="2">tRNA modification; wybutosine-tRNA(Phe) biosynthesis.</text>
</comment>
<dbReference type="GO" id="GO:0008033">
    <property type="term" value="P:tRNA processing"/>
    <property type="evidence" value="ECO:0007669"/>
    <property type="project" value="UniProtKB-KW"/>
</dbReference>
<dbReference type="AlphaFoldDB" id="A0ABD3NBS4"/>
<evidence type="ECO:0000256" key="6">
    <source>
        <dbReference type="ARBA" id="ARBA00022691"/>
    </source>
</evidence>
<feature type="region of interest" description="Disordered" evidence="13">
    <location>
        <begin position="364"/>
        <end position="464"/>
    </location>
</feature>
<evidence type="ECO:0000256" key="13">
    <source>
        <dbReference type="SAM" id="MobiDB-lite"/>
    </source>
</evidence>
<evidence type="ECO:0000256" key="8">
    <source>
        <dbReference type="ARBA" id="ARBA00022723"/>
    </source>
</evidence>
<proteinExistence type="inferred from homology"/>
<organism evidence="16 17">
    <name type="scientific">Discostella pseudostelligera</name>
    <dbReference type="NCBI Taxonomy" id="259834"/>
    <lineage>
        <taxon>Eukaryota</taxon>
        <taxon>Sar</taxon>
        <taxon>Stramenopiles</taxon>
        <taxon>Ochrophyta</taxon>
        <taxon>Bacillariophyta</taxon>
        <taxon>Coscinodiscophyceae</taxon>
        <taxon>Thalassiosirophycidae</taxon>
        <taxon>Stephanodiscales</taxon>
        <taxon>Stephanodiscaceae</taxon>
        <taxon>Discostella</taxon>
    </lineage>
</organism>
<dbReference type="GO" id="GO:0046872">
    <property type="term" value="F:metal ion binding"/>
    <property type="evidence" value="ECO:0007669"/>
    <property type="project" value="UniProtKB-KW"/>
</dbReference>
<dbReference type="InterPro" id="IPR029039">
    <property type="entry name" value="Flavoprotein-like_sf"/>
</dbReference>
<dbReference type="InterPro" id="IPR058240">
    <property type="entry name" value="rSAM_sf"/>
</dbReference>
<dbReference type="Gene3D" id="3.20.20.70">
    <property type="entry name" value="Aldolase class I"/>
    <property type="match status" value="1"/>
</dbReference>
<dbReference type="InterPro" id="IPR007197">
    <property type="entry name" value="rSAM"/>
</dbReference>
<keyword evidence="17" id="KW-1185">Reference proteome</keyword>
<dbReference type="SFLD" id="SFLDS00029">
    <property type="entry name" value="Radical_SAM"/>
    <property type="match status" value="1"/>
</dbReference>
<dbReference type="GO" id="GO:0102521">
    <property type="term" value="F:tRNA-4-demethylwyosine synthase activity"/>
    <property type="evidence" value="ECO:0007669"/>
    <property type="project" value="UniProtKB-EC"/>
</dbReference>
<comment type="cofactor">
    <cofactor evidence="1">
        <name>[4Fe-4S] cluster</name>
        <dbReference type="ChEBI" id="CHEBI:49883"/>
    </cofactor>
</comment>
<sequence>MAPTSRDVLPIIALSASAAVLATAYIIHLNRGGKKSSTSSDDDAAAAVDVDIDIDTARRSEKDIALSNNIQSGKSDFIIHREIDIIPQNSSGANIEIQVQNSDTIVVDDDDQPTCKRVLSPGTITIAYSSTTGTCSGFASRLHQTLLHHTLSSSSSSSSPSSYRVVQLIKVSDVDWWDELVNNEDADDDDNNNKDNNNKKTMNYHHNLSPPILLFVLPTWTNGTLPPDSETLLHSLQEISTDWRVAPEPLRSSDPKCQLKVGAFGMGSSAYDATTVGKPAKDVFAILVGKLGARPLVMARKSIGAAAVRDGSGGEKKSKSLMIGDSEVGDAEIIFEKWMNGVVSSIITTSDRVVGASSRTVAGSVGKVGSGRTKTNSTIKKEQPCCNDDSNEAGCACKSSENGLDDNVNESSTAGCCSSNNPEKMNNADEVEEGDSMTDSLSDDDEEEDDEDSEGDDDVLDVEDMGDVIKKQSSSALKSNKEPQEMVTPKQAKALKKEGYKLIGTHSAVKLCRWTKHQLRGRGGCYKHTHYGITSYQCMEATPSLACANKCVFCWRHHKNPVGREWRWKTDDPKMIVEEAVKEHISMIKETRGIPGIQMDRWTEAHTVRHCALSLVGEPIMYPKINELLHELHERKISTFLVTNGQHPQAINDLIPITQLYVSVDASTPESLEAIDRPLFRDAWDRLKSSLSCLKNKGQRTVARLTVVKGWNSDEIGGYARLIALGHCSLVEVKGVTFCGKSDASTLTMSNTPWHHEVVEFSKLLLAEINAVRTVDSSMPEYDLACEHKHSCSVLLARVDQFAVPDPDDPSKRKWRTWIDYNRFQFLAKKHAEDPTFKFGVEDYVADTPSWAVFGADEEGFDPTDNRHRKKNKYPMYTNFDEEGIPTHDSFNEPLSLDEISRLRNLMDEKKKRMGDATTVTELHGGEKMIDDASLMFRGLVVTR</sequence>
<dbReference type="PROSITE" id="PS50902">
    <property type="entry name" value="FLAVODOXIN_LIKE"/>
    <property type="match status" value="1"/>
</dbReference>
<comment type="similarity">
    <text evidence="3">Belongs to the TYW1 family.</text>
</comment>
<comment type="caution">
    <text evidence="16">The sequence shown here is derived from an EMBL/GenBank/DDBJ whole genome shotgun (WGS) entry which is preliminary data.</text>
</comment>
<evidence type="ECO:0000256" key="10">
    <source>
        <dbReference type="ARBA" id="ARBA00023014"/>
    </source>
</evidence>
<evidence type="ECO:0000256" key="5">
    <source>
        <dbReference type="ARBA" id="ARBA00022485"/>
    </source>
</evidence>
<evidence type="ECO:0000313" key="16">
    <source>
        <dbReference type="EMBL" id="KAL3772057.1"/>
    </source>
</evidence>
<dbReference type="InterPro" id="IPR008254">
    <property type="entry name" value="Flavodoxin/NO_synth"/>
</dbReference>
<dbReference type="Pfam" id="PF04055">
    <property type="entry name" value="Radical_SAM"/>
    <property type="match status" value="1"/>
</dbReference>
<dbReference type="SFLD" id="SFLDG01071">
    <property type="entry name" value="tRNA_wybutosine-synthesizing"/>
    <property type="match status" value="1"/>
</dbReference>
<dbReference type="Proteomes" id="UP001530293">
    <property type="component" value="Unassembled WGS sequence"/>
</dbReference>
<evidence type="ECO:0000256" key="9">
    <source>
        <dbReference type="ARBA" id="ARBA00023004"/>
    </source>
</evidence>
<gene>
    <name evidence="16" type="ORF">ACHAWU_008079</name>
</gene>
<keyword evidence="10" id="KW-0411">Iron-sulfur</keyword>
<evidence type="ECO:0000256" key="11">
    <source>
        <dbReference type="ARBA" id="ARBA00023239"/>
    </source>
</evidence>
<dbReference type="PANTHER" id="PTHR13930:SF0">
    <property type="entry name" value="S-ADENOSYL-L-METHIONINE-DEPENDENT TRNA 4-DEMETHYLWYOSINE SYNTHASE TYW1-RELATED"/>
    <property type="match status" value="1"/>
</dbReference>
<dbReference type="EC" id="4.1.3.44" evidence="4"/>
<evidence type="ECO:0000256" key="1">
    <source>
        <dbReference type="ARBA" id="ARBA00001966"/>
    </source>
</evidence>
<dbReference type="Pfam" id="PF08608">
    <property type="entry name" value="Wyosine_form"/>
    <property type="match status" value="1"/>
</dbReference>
<keyword evidence="9" id="KW-0408">Iron</keyword>
<dbReference type="SUPFAM" id="SSF52218">
    <property type="entry name" value="Flavoproteins"/>
    <property type="match status" value="1"/>
</dbReference>
<feature type="domain" description="Radical SAM core" evidence="15">
    <location>
        <begin position="531"/>
        <end position="781"/>
    </location>
</feature>
<keyword evidence="11" id="KW-0456">Lyase</keyword>
<evidence type="ECO:0000256" key="12">
    <source>
        <dbReference type="ARBA" id="ARBA00049466"/>
    </source>
</evidence>
<feature type="region of interest" description="Disordered" evidence="13">
    <location>
        <begin position="183"/>
        <end position="203"/>
    </location>
</feature>
<dbReference type="InterPro" id="IPR034556">
    <property type="entry name" value="tRNA_wybutosine-synthase"/>
</dbReference>
<feature type="domain" description="Flavodoxin-like" evidence="14">
    <location>
        <begin position="124"/>
        <end position="343"/>
    </location>
</feature>
<evidence type="ECO:0000256" key="2">
    <source>
        <dbReference type="ARBA" id="ARBA00004797"/>
    </source>
</evidence>
<protein>
    <recommendedName>
        <fullName evidence="4">tRNA 4-demethylwyosine synthase (AdoMet-dependent)</fullName>
        <ecNumber evidence="4">4.1.3.44</ecNumber>
    </recommendedName>
</protein>
<dbReference type="InterPro" id="IPR013785">
    <property type="entry name" value="Aldolase_TIM"/>
</dbReference>
<evidence type="ECO:0000313" key="17">
    <source>
        <dbReference type="Proteomes" id="UP001530293"/>
    </source>
</evidence>
<keyword evidence="5" id="KW-0004">4Fe-4S</keyword>
<evidence type="ECO:0000259" key="14">
    <source>
        <dbReference type="PROSITE" id="PS50902"/>
    </source>
</evidence>